<dbReference type="AlphaFoldDB" id="U6K455"/>
<protein>
    <submittedName>
        <fullName evidence="1">Uncharacterized protein</fullName>
    </submittedName>
</protein>
<dbReference type="EMBL" id="HG684237">
    <property type="protein sequence ID" value="CDJ32505.1"/>
    <property type="molecule type" value="Genomic_DNA"/>
</dbReference>
<dbReference type="RefSeq" id="XP_013355070.1">
    <property type="nucleotide sequence ID" value="XM_013499616.1"/>
</dbReference>
<reference evidence="1" key="1">
    <citation type="submission" date="2013-10" db="EMBL/GenBank/DDBJ databases">
        <title>Genomic analysis of the causative agents of coccidiosis in chickens.</title>
        <authorList>
            <person name="Reid A.J."/>
            <person name="Blake D."/>
            <person name="Billington K."/>
            <person name="Browne H."/>
            <person name="Dunn M."/>
            <person name="Hung S."/>
            <person name="Kawahara F."/>
            <person name="Miranda-Saavedra D."/>
            <person name="Mourier T."/>
            <person name="Nagra H."/>
            <person name="Otto T.D."/>
            <person name="Rawlings N."/>
            <person name="Sanchez A."/>
            <person name="Sanders M."/>
            <person name="Subramaniam C."/>
            <person name="Tay Y."/>
            <person name="Dear P."/>
            <person name="Doerig C."/>
            <person name="Gruber A."/>
            <person name="Parkinson J."/>
            <person name="Shirley M."/>
            <person name="Wan K.L."/>
            <person name="Berriman M."/>
            <person name="Tomley F."/>
            <person name="Pain A."/>
        </authorList>
    </citation>
    <scope>NUCLEOTIDE SEQUENCE [LARGE SCALE GENOMIC DNA]</scope>
    <source>
        <strain evidence="1">Houghton</strain>
    </source>
</reference>
<organism evidence="1 2">
    <name type="scientific">Eimeria mitis</name>
    <dbReference type="NCBI Taxonomy" id="44415"/>
    <lineage>
        <taxon>Eukaryota</taxon>
        <taxon>Sar</taxon>
        <taxon>Alveolata</taxon>
        <taxon>Apicomplexa</taxon>
        <taxon>Conoidasida</taxon>
        <taxon>Coccidia</taxon>
        <taxon>Eucoccidiorida</taxon>
        <taxon>Eimeriorina</taxon>
        <taxon>Eimeriidae</taxon>
        <taxon>Eimeria</taxon>
    </lineage>
</organism>
<dbReference type="Proteomes" id="UP000030744">
    <property type="component" value="Unassembled WGS sequence"/>
</dbReference>
<dbReference type="GeneID" id="25382031"/>
<name>U6K455_9EIME</name>
<reference evidence="1" key="2">
    <citation type="submission" date="2013-10" db="EMBL/GenBank/DDBJ databases">
        <authorList>
            <person name="Aslett M."/>
        </authorList>
    </citation>
    <scope>NUCLEOTIDE SEQUENCE [LARGE SCALE GENOMIC DNA]</scope>
    <source>
        <strain evidence="1">Houghton</strain>
    </source>
</reference>
<sequence>MLHPGDTEMPWNRQNDQPLACSSLQRLRCMTKRDCISVIAFELWRQWQNHVGFPAFLSTVDTRDPRTTGRLIRTTMPPHMGARRSDCTELTREWTPPQKDKNALSVLGAGAVQLQAEVCSSAPSGVEIERSCVVPGDCVSCIGRWGWGLDPAIWQSEGSGAARTLARLLNGIVSSIGFYRCSKGVAPLGPGVLCIAKKAD</sequence>
<evidence type="ECO:0000313" key="1">
    <source>
        <dbReference type="EMBL" id="CDJ32505.1"/>
    </source>
</evidence>
<dbReference type="VEuPathDB" id="ToxoDB:EMH_0075600"/>
<evidence type="ECO:0000313" key="2">
    <source>
        <dbReference type="Proteomes" id="UP000030744"/>
    </source>
</evidence>
<accession>U6K455</accession>
<gene>
    <name evidence="1" type="ORF">EMH_0075600</name>
</gene>
<proteinExistence type="predicted"/>
<keyword evidence="2" id="KW-1185">Reference proteome</keyword>